<proteinExistence type="predicted"/>
<evidence type="ECO:0000313" key="2">
    <source>
        <dbReference type="EMBL" id="TQJ03708.1"/>
    </source>
</evidence>
<name>A0A542DKU7_AMYCI</name>
<evidence type="ECO:0000313" key="3">
    <source>
        <dbReference type="Proteomes" id="UP000320876"/>
    </source>
</evidence>
<dbReference type="RefSeq" id="WP_246076451.1">
    <property type="nucleotide sequence ID" value="NZ_VFML01000001.1"/>
</dbReference>
<sequence>MSRRVLQRKSLPAKGFALTAAVATALLTAPAASATEPEPALVRATEHNACKLNVRAGAGTSTSILTTLTCDNYTTCVRAEPDYPPCSPFVVGERYSCVGTDDRQVTDDKWAEVAWRAPKPAYVAVACAAFRA</sequence>
<keyword evidence="3" id="KW-1185">Reference proteome</keyword>
<dbReference type="EMBL" id="VFML01000001">
    <property type="protein sequence ID" value="TQJ03708.1"/>
    <property type="molecule type" value="Genomic_DNA"/>
</dbReference>
<evidence type="ECO:0000256" key="1">
    <source>
        <dbReference type="SAM" id="SignalP"/>
    </source>
</evidence>
<protein>
    <recommendedName>
        <fullName evidence="4">Secreted protein</fullName>
    </recommendedName>
</protein>
<evidence type="ECO:0008006" key="4">
    <source>
        <dbReference type="Google" id="ProtNLM"/>
    </source>
</evidence>
<accession>A0A542DKU7</accession>
<dbReference type="Proteomes" id="UP000320876">
    <property type="component" value="Unassembled WGS sequence"/>
</dbReference>
<feature type="chain" id="PRO_5022219998" description="Secreted protein" evidence="1">
    <location>
        <begin position="35"/>
        <end position="132"/>
    </location>
</feature>
<dbReference type="AlphaFoldDB" id="A0A542DKU7"/>
<gene>
    <name evidence="2" type="ORF">FB471_3475</name>
</gene>
<reference evidence="2 3" key="1">
    <citation type="submission" date="2019-06" db="EMBL/GenBank/DDBJ databases">
        <title>Sequencing the genomes of 1000 actinobacteria strains.</title>
        <authorList>
            <person name="Klenk H.-P."/>
        </authorList>
    </citation>
    <scope>NUCLEOTIDE SEQUENCE [LARGE SCALE GENOMIC DNA]</scope>
    <source>
        <strain evidence="2 3">DSM 45679</strain>
    </source>
</reference>
<keyword evidence="1" id="KW-0732">Signal</keyword>
<comment type="caution">
    <text evidence="2">The sequence shown here is derived from an EMBL/GenBank/DDBJ whole genome shotgun (WGS) entry which is preliminary data.</text>
</comment>
<organism evidence="2 3">
    <name type="scientific">Amycolatopsis cihanbeyliensis</name>
    <dbReference type="NCBI Taxonomy" id="1128664"/>
    <lineage>
        <taxon>Bacteria</taxon>
        <taxon>Bacillati</taxon>
        <taxon>Actinomycetota</taxon>
        <taxon>Actinomycetes</taxon>
        <taxon>Pseudonocardiales</taxon>
        <taxon>Pseudonocardiaceae</taxon>
        <taxon>Amycolatopsis</taxon>
    </lineage>
</organism>
<feature type="signal peptide" evidence="1">
    <location>
        <begin position="1"/>
        <end position="34"/>
    </location>
</feature>